<dbReference type="Gramene" id="TraesWEE_scaffold_156054_01G000100.1">
    <property type="protein sequence ID" value="TraesWEE_scaffold_156054_01G000100.1"/>
    <property type="gene ID" value="TraesWEE_scaffold_156054_01G000100"/>
</dbReference>
<dbReference type="OMA" id="RDHCFVI"/>
<keyword evidence="2" id="KW-1185">Reference proteome</keyword>
<dbReference type="Gramene" id="TraesNOR2A03G00674420.1">
    <property type="protein sequence ID" value="TraesNOR2A03G00674420.1.CDS1"/>
    <property type="gene ID" value="TraesNOR2A03G00674420"/>
</dbReference>
<name>A0A3B6AWR8_WHEAT</name>
<reference evidence="1" key="1">
    <citation type="submission" date="2018-08" db="EMBL/GenBank/DDBJ databases">
        <authorList>
            <person name="Rossello M."/>
        </authorList>
    </citation>
    <scope>NUCLEOTIDE SEQUENCE [LARGE SCALE GENOMIC DNA]</scope>
    <source>
        <strain evidence="1">cv. Chinese Spring</strain>
    </source>
</reference>
<proteinExistence type="predicted"/>
<dbReference type="Gramene" id="TraesCAD_scaffold_020778_01G000100.1">
    <property type="protein sequence ID" value="TraesCAD_scaffold_020778_01G000100.1"/>
    <property type="gene ID" value="TraesCAD_scaffold_020778_01G000100"/>
</dbReference>
<dbReference type="Gramene" id="TraesCS2A03G0518000.1">
    <property type="protein sequence ID" value="TraesCS2A03G0518000.1.CDS1"/>
    <property type="gene ID" value="TraesCS2A03G0518000"/>
</dbReference>
<evidence type="ECO:0000313" key="1">
    <source>
        <dbReference type="EnsemblPlants" id="TraesCS2A02G232000.1.cds1"/>
    </source>
</evidence>
<reference evidence="1" key="2">
    <citation type="submission" date="2018-10" db="UniProtKB">
        <authorList>
            <consortium name="EnsemblPlants"/>
        </authorList>
    </citation>
    <scope>IDENTIFICATION</scope>
</reference>
<accession>A0A3B6AWR8</accession>
<dbReference type="Gramene" id="TraesCS2A02G232000.1">
    <property type="protein sequence ID" value="TraesCS2A02G232000.1.cds1"/>
    <property type="gene ID" value="TraesCS2A02G232000"/>
</dbReference>
<protein>
    <submittedName>
        <fullName evidence="1">Uncharacterized protein</fullName>
    </submittedName>
</protein>
<evidence type="ECO:0000313" key="2">
    <source>
        <dbReference type="Proteomes" id="UP000019116"/>
    </source>
</evidence>
<organism evidence="1">
    <name type="scientific">Triticum aestivum</name>
    <name type="common">Wheat</name>
    <dbReference type="NCBI Taxonomy" id="4565"/>
    <lineage>
        <taxon>Eukaryota</taxon>
        <taxon>Viridiplantae</taxon>
        <taxon>Streptophyta</taxon>
        <taxon>Embryophyta</taxon>
        <taxon>Tracheophyta</taxon>
        <taxon>Spermatophyta</taxon>
        <taxon>Magnoliopsida</taxon>
        <taxon>Liliopsida</taxon>
        <taxon>Poales</taxon>
        <taxon>Poaceae</taxon>
        <taxon>BOP clade</taxon>
        <taxon>Pooideae</taxon>
        <taxon>Triticodae</taxon>
        <taxon>Triticeae</taxon>
        <taxon>Triticinae</taxon>
        <taxon>Triticum</taxon>
    </lineage>
</organism>
<dbReference type="EnsemblPlants" id="TraesCS2A02G232000.1">
    <property type="protein sequence ID" value="TraesCS2A02G232000.1.cds1"/>
    <property type="gene ID" value="TraesCS2A02G232000"/>
</dbReference>
<dbReference type="AlphaFoldDB" id="A0A3B6AWR8"/>
<sequence length="120" mass="13467">MAPLPHCSCGCACCCTSCRPLLMHGHLISKLTSAPPVLHPCRPRRNSSSSAPPRPRTSLVTRAIAVRLQPRDHCFVIHLGSGHHGRLLPKLFLLWGVEMHHHHLEAPCSLRFETPRSRWH</sequence>
<dbReference type="Gramene" id="TraesJAG2A03G00666480.1">
    <property type="protein sequence ID" value="TraesJAG2A03G00666480.1.CDS1"/>
    <property type="gene ID" value="TraesJAG2A03G00666480"/>
</dbReference>
<dbReference type="Proteomes" id="UP000019116">
    <property type="component" value="Chromosome 2A"/>
</dbReference>
<dbReference type="Gramene" id="TraesPARA_EIv1.0_0412320.1">
    <property type="protein sequence ID" value="TraesPARA_EIv1.0_0412320.1.CDS1"/>
    <property type="gene ID" value="TraesPARA_EIv1.0_0412320"/>
</dbReference>